<accession>A0A4V5ZWZ8</accession>
<reference evidence="2 3" key="1">
    <citation type="journal article" date="2015" name="Genome Biol.">
        <title>Comparative genomics of Steinernema reveals deeply conserved gene regulatory networks.</title>
        <authorList>
            <person name="Dillman A.R."/>
            <person name="Macchietto M."/>
            <person name="Porter C.F."/>
            <person name="Rogers A."/>
            <person name="Williams B."/>
            <person name="Antoshechkin I."/>
            <person name="Lee M.M."/>
            <person name="Goodwin Z."/>
            <person name="Lu X."/>
            <person name="Lewis E.E."/>
            <person name="Goodrich-Blair H."/>
            <person name="Stock S.P."/>
            <person name="Adams B.J."/>
            <person name="Sternberg P.W."/>
            <person name="Mortazavi A."/>
        </authorList>
    </citation>
    <scope>NUCLEOTIDE SEQUENCE [LARGE SCALE GENOMIC DNA]</scope>
    <source>
        <strain evidence="2 3">ALL</strain>
    </source>
</reference>
<dbReference type="AlphaFoldDB" id="A0A4V5ZWZ8"/>
<sequence>MFKAVVIIFLCFSWTLARDPAFDMANNIYHSFSNFLTVEETAKLVNAITAQICQGKSVREIHRSIVPTITKSIGGDKAFKALELQRKLKQDLGADYEPVHEAISRMNEDFLGALLADTIKNCELPLFKLPTPT</sequence>
<evidence type="ECO:0000256" key="1">
    <source>
        <dbReference type="SAM" id="SignalP"/>
    </source>
</evidence>
<feature type="chain" id="PRO_5020381060" evidence="1">
    <location>
        <begin position="18"/>
        <end position="133"/>
    </location>
</feature>
<gene>
    <name evidence="2" type="ORF">L596_030565</name>
</gene>
<evidence type="ECO:0000313" key="3">
    <source>
        <dbReference type="Proteomes" id="UP000298663"/>
    </source>
</evidence>
<dbReference type="Proteomes" id="UP000298663">
    <property type="component" value="Unassembled WGS sequence"/>
</dbReference>
<comment type="caution">
    <text evidence="2">The sequence shown here is derived from an EMBL/GenBank/DDBJ whole genome shotgun (WGS) entry which is preliminary data.</text>
</comment>
<keyword evidence="1" id="KW-0732">Signal</keyword>
<evidence type="ECO:0000313" key="2">
    <source>
        <dbReference type="EMBL" id="TKR57925.1"/>
    </source>
</evidence>
<keyword evidence="3" id="KW-1185">Reference proteome</keyword>
<name>A0A4V5ZWZ8_STECR</name>
<protein>
    <submittedName>
        <fullName evidence="2">Uncharacterized protein</fullName>
    </submittedName>
</protein>
<proteinExistence type="predicted"/>
<dbReference type="EMBL" id="AZBU02000014">
    <property type="protein sequence ID" value="TKR57925.1"/>
    <property type="molecule type" value="Genomic_DNA"/>
</dbReference>
<organism evidence="2 3">
    <name type="scientific">Steinernema carpocapsae</name>
    <name type="common">Entomopathogenic nematode</name>
    <dbReference type="NCBI Taxonomy" id="34508"/>
    <lineage>
        <taxon>Eukaryota</taxon>
        <taxon>Metazoa</taxon>
        <taxon>Ecdysozoa</taxon>
        <taxon>Nematoda</taxon>
        <taxon>Chromadorea</taxon>
        <taxon>Rhabditida</taxon>
        <taxon>Tylenchina</taxon>
        <taxon>Panagrolaimomorpha</taxon>
        <taxon>Strongyloidoidea</taxon>
        <taxon>Steinernematidae</taxon>
        <taxon>Steinernema</taxon>
    </lineage>
</organism>
<feature type="signal peptide" evidence="1">
    <location>
        <begin position="1"/>
        <end position="17"/>
    </location>
</feature>
<reference evidence="2 3" key="2">
    <citation type="journal article" date="2019" name="G3 (Bethesda)">
        <title>Hybrid Assembly of the Genome of the Entomopathogenic Nematode Steinernema carpocapsae Identifies the X-Chromosome.</title>
        <authorList>
            <person name="Serra L."/>
            <person name="Macchietto M."/>
            <person name="Macias-Munoz A."/>
            <person name="McGill C.J."/>
            <person name="Rodriguez I.M."/>
            <person name="Rodriguez B."/>
            <person name="Murad R."/>
            <person name="Mortazavi A."/>
        </authorList>
    </citation>
    <scope>NUCLEOTIDE SEQUENCE [LARGE SCALE GENOMIC DNA]</scope>
    <source>
        <strain evidence="2 3">ALL</strain>
    </source>
</reference>